<reference evidence="2" key="1">
    <citation type="submission" date="2014-09" db="EMBL/GenBank/DDBJ databases">
        <authorList>
            <person name="Magalhaes I.L.F."/>
            <person name="Oliveira U."/>
            <person name="Santos F.R."/>
            <person name="Vidigal T.H.D.A."/>
            <person name="Brescovit A.D."/>
            <person name="Santos A.J."/>
        </authorList>
    </citation>
    <scope>NUCLEOTIDE SEQUENCE</scope>
    <source>
        <tissue evidence="2">Shoot tissue taken approximately 20 cm above the soil surface</tissue>
    </source>
</reference>
<evidence type="ECO:0000313" key="2">
    <source>
        <dbReference type="EMBL" id="JAE33076.1"/>
    </source>
</evidence>
<protein>
    <submittedName>
        <fullName evidence="2">Uncharacterized protein</fullName>
    </submittedName>
</protein>
<proteinExistence type="predicted"/>
<keyword evidence="1" id="KW-0472">Membrane</keyword>
<dbReference type="AlphaFoldDB" id="A0A0A9HE12"/>
<keyword evidence="1" id="KW-1133">Transmembrane helix</keyword>
<name>A0A0A9HE12_ARUDO</name>
<evidence type="ECO:0000256" key="1">
    <source>
        <dbReference type="SAM" id="Phobius"/>
    </source>
</evidence>
<accession>A0A0A9HE12</accession>
<organism evidence="2">
    <name type="scientific">Arundo donax</name>
    <name type="common">Giant reed</name>
    <name type="synonym">Donax arundinaceus</name>
    <dbReference type="NCBI Taxonomy" id="35708"/>
    <lineage>
        <taxon>Eukaryota</taxon>
        <taxon>Viridiplantae</taxon>
        <taxon>Streptophyta</taxon>
        <taxon>Embryophyta</taxon>
        <taxon>Tracheophyta</taxon>
        <taxon>Spermatophyta</taxon>
        <taxon>Magnoliopsida</taxon>
        <taxon>Liliopsida</taxon>
        <taxon>Poales</taxon>
        <taxon>Poaceae</taxon>
        <taxon>PACMAD clade</taxon>
        <taxon>Arundinoideae</taxon>
        <taxon>Arundineae</taxon>
        <taxon>Arundo</taxon>
    </lineage>
</organism>
<feature type="transmembrane region" description="Helical" evidence="1">
    <location>
        <begin position="6"/>
        <end position="28"/>
    </location>
</feature>
<sequence>MILVWFVVLILYMKISILQFLYFIDIYLNCCLMNFDLNNLSKQFAC</sequence>
<reference evidence="2" key="2">
    <citation type="journal article" date="2015" name="Data Brief">
        <title>Shoot transcriptome of the giant reed, Arundo donax.</title>
        <authorList>
            <person name="Barrero R.A."/>
            <person name="Guerrero F.D."/>
            <person name="Moolhuijzen P."/>
            <person name="Goolsby J.A."/>
            <person name="Tidwell J."/>
            <person name="Bellgard S.E."/>
            <person name="Bellgard M.I."/>
        </authorList>
    </citation>
    <scope>NUCLEOTIDE SEQUENCE</scope>
    <source>
        <tissue evidence="2">Shoot tissue taken approximately 20 cm above the soil surface</tissue>
    </source>
</reference>
<dbReference type="EMBL" id="GBRH01164820">
    <property type="protein sequence ID" value="JAE33076.1"/>
    <property type="molecule type" value="Transcribed_RNA"/>
</dbReference>
<keyword evidence="1" id="KW-0812">Transmembrane</keyword>